<reference evidence="1" key="1">
    <citation type="journal article" date="2021" name="Front. Plant Sci.">
        <title>Chromosome-Scale Genome Assembly for Chinese Sour Jujube and Insights Into Its Genome Evolution and Domestication Signature.</title>
        <authorList>
            <person name="Shen L.-Y."/>
            <person name="Luo H."/>
            <person name="Wang X.-L."/>
            <person name="Wang X.-M."/>
            <person name="Qiu X.-J."/>
            <person name="Liu H."/>
            <person name="Zhou S.-S."/>
            <person name="Jia K.-H."/>
            <person name="Nie S."/>
            <person name="Bao Y.-T."/>
            <person name="Zhang R.-G."/>
            <person name="Yun Q.-Z."/>
            <person name="Chai Y.-H."/>
            <person name="Lu J.-Y."/>
            <person name="Li Y."/>
            <person name="Zhao S.-W."/>
            <person name="Mao J.-F."/>
            <person name="Jia S.-G."/>
            <person name="Mao Y.-M."/>
        </authorList>
    </citation>
    <scope>NUCLEOTIDE SEQUENCE</scope>
    <source>
        <strain evidence="1">AT0</strain>
        <tissue evidence="1">Leaf</tissue>
    </source>
</reference>
<accession>A0A978VGB1</accession>
<comment type="caution">
    <text evidence="1">The sequence shown here is derived from an EMBL/GenBank/DDBJ whole genome shotgun (WGS) entry which is preliminary data.</text>
</comment>
<protein>
    <submittedName>
        <fullName evidence="1">Uncharacterized protein</fullName>
    </submittedName>
</protein>
<name>A0A978VGB1_ZIZJJ</name>
<evidence type="ECO:0000313" key="2">
    <source>
        <dbReference type="Proteomes" id="UP000813462"/>
    </source>
</evidence>
<dbReference type="Proteomes" id="UP000813462">
    <property type="component" value="Unassembled WGS sequence"/>
</dbReference>
<dbReference type="AlphaFoldDB" id="A0A978VGB1"/>
<gene>
    <name evidence="1" type="ORF">FEM48_Zijuj05G0180200</name>
</gene>
<sequence length="183" mass="20016">MDQSEGMGSNTNVVAGNFNSMGHAKSGSEILVKEILSPLEKENDYTTSNSSAEEGKGSLPILENVLCMKESPPGAEYCKVSTSNTEPADSDVEDEKVVQTLLSDKLDTCLSLSGVNPLPCGALIIQMENQKESPKSVMLWWTMYQVPFYYLPGYNQTAVETVNSCVDERMKHKERSCSDSNEG</sequence>
<evidence type="ECO:0000313" key="1">
    <source>
        <dbReference type="EMBL" id="KAH7529400.1"/>
    </source>
</evidence>
<dbReference type="EMBL" id="JAEACU010000005">
    <property type="protein sequence ID" value="KAH7529400.1"/>
    <property type="molecule type" value="Genomic_DNA"/>
</dbReference>
<organism evidence="1 2">
    <name type="scientific">Ziziphus jujuba var. spinosa</name>
    <dbReference type="NCBI Taxonomy" id="714518"/>
    <lineage>
        <taxon>Eukaryota</taxon>
        <taxon>Viridiplantae</taxon>
        <taxon>Streptophyta</taxon>
        <taxon>Embryophyta</taxon>
        <taxon>Tracheophyta</taxon>
        <taxon>Spermatophyta</taxon>
        <taxon>Magnoliopsida</taxon>
        <taxon>eudicotyledons</taxon>
        <taxon>Gunneridae</taxon>
        <taxon>Pentapetalae</taxon>
        <taxon>rosids</taxon>
        <taxon>fabids</taxon>
        <taxon>Rosales</taxon>
        <taxon>Rhamnaceae</taxon>
        <taxon>Paliureae</taxon>
        <taxon>Ziziphus</taxon>
    </lineage>
</organism>
<proteinExistence type="predicted"/>